<dbReference type="GeneTree" id="ENSGT01150000286921"/>
<keyword evidence="6" id="KW-0675">Receptor</keyword>
<comment type="subcellular location">
    <subcellularLocation>
        <location evidence="1">Membrane</location>
        <topology evidence="1">Multi-pass membrane protein</topology>
    </subcellularLocation>
</comment>
<dbReference type="InterPro" id="IPR017452">
    <property type="entry name" value="GPCR_Rhodpsn_7TM"/>
</dbReference>
<dbReference type="AlphaFoldDB" id="A0A8D0C8Z2"/>
<dbReference type="Pfam" id="PF13853">
    <property type="entry name" value="7tm_4"/>
    <property type="match status" value="1"/>
</dbReference>
<evidence type="ECO:0000256" key="7">
    <source>
        <dbReference type="ARBA" id="ARBA00023224"/>
    </source>
</evidence>
<feature type="transmembrane region" description="Helical" evidence="8">
    <location>
        <begin position="27"/>
        <end position="49"/>
    </location>
</feature>
<organism evidence="10 11">
    <name type="scientific">Salvator merianae</name>
    <name type="common">Argentine black and white tegu</name>
    <name type="synonym">Tupinambis merianae</name>
    <dbReference type="NCBI Taxonomy" id="96440"/>
    <lineage>
        <taxon>Eukaryota</taxon>
        <taxon>Metazoa</taxon>
        <taxon>Chordata</taxon>
        <taxon>Craniata</taxon>
        <taxon>Vertebrata</taxon>
        <taxon>Euteleostomi</taxon>
        <taxon>Lepidosauria</taxon>
        <taxon>Squamata</taxon>
        <taxon>Bifurcata</taxon>
        <taxon>Unidentata</taxon>
        <taxon>Episquamata</taxon>
        <taxon>Laterata</taxon>
        <taxon>Teiioidea</taxon>
        <taxon>Teiidae</taxon>
        <taxon>Salvator</taxon>
    </lineage>
</organism>
<name>A0A8D0C8Z2_SALMN</name>
<evidence type="ECO:0000313" key="11">
    <source>
        <dbReference type="Proteomes" id="UP000694421"/>
    </source>
</evidence>
<dbReference type="Ensembl" id="ENSSMRT00000020425.1">
    <property type="protein sequence ID" value="ENSSMRP00000017444.1"/>
    <property type="gene ID" value="ENSSMRG00000013587.1"/>
</dbReference>
<dbReference type="Proteomes" id="UP000694421">
    <property type="component" value="Unplaced"/>
</dbReference>
<protein>
    <recommendedName>
        <fullName evidence="9">G-protein coupled receptors family 1 profile domain-containing protein</fullName>
    </recommendedName>
</protein>
<proteinExistence type="predicted"/>
<reference evidence="10" key="2">
    <citation type="submission" date="2025-09" db="UniProtKB">
        <authorList>
            <consortium name="Ensembl"/>
        </authorList>
    </citation>
    <scope>IDENTIFICATION</scope>
</reference>
<sequence>MAPWNHTRVTEFILLGITDKNELKLPLFFLFLLIYVATLIGNLGIILLIRRDPQLHTPMYFFLSNLAFVDVNYSSCPLVLMLCDREKMAANGNPCTLCICFIGFLSVLSDNFKKKPICGRACTFKKSR</sequence>
<evidence type="ECO:0000256" key="5">
    <source>
        <dbReference type="ARBA" id="ARBA00023136"/>
    </source>
</evidence>
<keyword evidence="11" id="KW-1185">Reference proteome</keyword>
<dbReference type="Gene3D" id="1.20.1070.10">
    <property type="entry name" value="Rhodopsin 7-helix transmembrane proteins"/>
    <property type="match status" value="1"/>
</dbReference>
<evidence type="ECO:0000259" key="9">
    <source>
        <dbReference type="PROSITE" id="PS50262"/>
    </source>
</evidence>
<dbReference type="PROSITE" id="PS50262">
    <property type="entry name" value="G_PROTEIN_RECEP_F1_2"/>
    <property type="match status" value="1"/>
</dbReference>
<evidence type="ECO:0000256" key="2">
    <source>
        <dbReference type="ARBA" id="ARBA00022692"/>
    </source>
</evidence>
<evidence type="ECO:0000256" key="8">
    <source>
        <dbReference type="SAM" id="Phobius"/>
    </source>
</evidence>
<keyword evidence="3 8" id="KW-1133">Transmembrane helix</keyword>
<dbReference type="GO" id="GO:0004930">
    <property type="term" value="F:G protein-coupled receptor activity"/>
    <property type="evidence" value="ECO:0007669"/>
    <property type="project" value="UniProtKB-KW"/>
</dbReference>
<dbReference type="PANTHER" id="PTHR48018">
    <property type="entry name" value="OLFACTORY RECEPTOR"/>
    <property type="match status" value="1"/>
</dbReference>
<keyword evidence="7" id="KW-0807">Transducer</keyword>
<dbReference type="GO" id="GO:0016020">
    <property type="term" value="C:membrane"/>
    <property type="evidence" value="ECO:0007669"/>
    <property type="project" value="UniProtKB-SubCell"/>
</dbReference>
<evidence type="ECO:0000256" key="4">
    <source>
        <dbReference type="ARBA" id="ARBA00023040"/>
    </source>
</evidence>
<evidence type="ECO:0000256" key="1">
    <source>
        <dbReference type="ARBA" id="ARBA00004141"/>
    </source>
</evidence>
<feature type="domain" description="G-protein coupled receptors family 1 profile" evidence="9">
    <location>
        <begin position="41"/>
        <end position="71"/>
    </location>
</feature>
<reference evidence="10" key="1">
    <citation type="submission" date="2025-08" db="UniProtKB">
        <authorList>
            <consortium name="Ensembl"/>
        </authorList>
    </citation>
    <scope>IDENTIFICATION</scope>
</reference>
<dbReference type="GO" id="GO:0004984">
    <property type="term" value="F:olfactory receptor activity"/>
    <property type="evidence" value="ECO:0007669"/>
    <property type="project" value="InterPro"/>
</dbReference>
<accession>A0A8D0C8Z2</accession>
<dbReference type="InterPro" id="IPR000725">
    <property type="entry name" value="Olfact_rcpt"/>
</dbReference>
<evidence type="ECO:0000256" key="6">
    <source>
        <dbReference type="ARBA" id="ARBA00023170"/>
    </source>
</evidence>
<evidence type="ECO:0000313" key="10">
    <source>
        <dbReference type="Ensembl" id="ENSSMRP00000017444.1"/>
    </source>
</evidence>
<keyword evidence="2 8" id="KW-0812">Transmembrane</keyword>
<dbReference type="SUPFAM" id="SSF81321">
    <property type="entry name" value="Family A G protein-coupled receptor-like"/>
    <property type="match status" value="1"/>
</dbReference>
<keyword evidence="5 8" id="KW-0472">Membrane</keyword>
<evidence type="ECO:0000256" key="3">
    <source>
        <dbReference type="ARBA" id="ARBA00022989"/>
    </source>
</evidence>
<feature type="transmembrane region" description="Helical" evidence="8">
    <location>
        <begin position="61"/>
        <end position="82"/>
    </location>
</feature>
<keyword evidence="4" id="KW-0297">G-protein coupled receptor</keyword>